<gene>
    <name evidence="1" type="ORF">MSG28_009027</name>
</gene>
<dbReference type="Proteomes" id="UP001064048">
    <property type="component" value="Chromosome 14"/>
</dbReference>
<proteinExistence type="predicted"/>
<sequence>MSGWEGYGVSVRCGALGCYQGAVAAADGGSLTLSRPFRNGFPYPKPTVTLKASDIESLEIISERDEAAPAHSMLLAGRGARRAGGGPPRRARHRRESLQPPAPAPRPRPSRNHTLILV</sequence>
<organism evidence="1 2">
    <name type="scientific">Choristoneura fumiferana</name>
    <name type="common">Spruce budworm moth</name>
    <name type="synonym">Archips fumiferana</name>
    <dbReference type="NCBI Taxonomy" id="7141"/>
    <lineage>
        <taxon>Eukaryota</taxon>
        <taxon>Metazoa</taxon>
        <taxon>Ecdysozoa</taxon>
        <taxon>Arthropoda</taxon>
        <taxon>Hexapoda</taxon>
        <taxon>Insecta</taxon>
        <taxon>Pterygota</taxon>
        <taxon>Neoptera</taxon>
        <taxon>Endopterygota</taxon>
        <taxon>Lepidoptera</taxon>
        <taxon>Glossata</taxon>
        <taxon>Ditrysia</taxon>
        <taxon>Tortricoidea</taxon>
        <taxon>Tortricidae</taxon>
        <taxon>Tortricinae</taxon>
        <taxon>Choristoneura</taxon>
    </lineage>
</organism>
<protein>
    <submittedName>
        <fullName evidence="1">Uncharacterized protein</fullName>
    </submittedName>
</protein>
<accession>A0ACC0J8Y1</accession>
<evidence type="ECO:0000313" key="2">
    <source>
        <dbReference type="Proteomes" id="UP001064048"/>
    </source>
</evidence>
<keyword evidence="2" id="KW-1185">Reference proteome</keyword>
<dbReference type="EMBL" id="CM046114">
    <property type="protein sequence ID" value="KAI8420575.1"/>
    <property type="molecule type" value="Genomic_DNA"/>
</dbReference>
<name>A0ACC0J8Y1_CHOFU</name>
<comment type="caution">
    <text evidence="1">The sequence shown here is derived from an EMBL/GenBank/DDBJ whole genome shotgun (WGS) entry which is preliminary data.</text>
</comment>
<evidence type="ECO:0000313" key="1">
    <source>
        <dbReference type="EMBL" id="KAI8420575.1"/>
    </source>
</evidence>
<reference evidence="1 2" key="1">
    <citation type="journal article" date="2022" name="Genome Biol. Evol.">
        <title>The Spruce Budworm Genome: Reconstructing the Evolutionary History of Antifreeze Proteins.</title>
        <authorList>
            <person name="Beliveau C."/>
            <person name="Gagne P."/>
            <person name="Picq S."/>
            <person name="Vernygora O."/>
            <person name="Keeling C.I."/>
            <person name="Pinkney K."/>
            <person name="Doucet D."/>
            <person name="Wen F."/>
            <person name="Johnston J.S."/>
            <person name="Maaroufi H."/>
            <person name="Boyle B."/>
            <person name="Laroche J."/>
            <person name="Dewar K."/>
            <person name="Juretic N."/>
            <person name="Blackburn G."/>
            <person name="Nisole A."/>
            <person name="Brunet B."/>
            <person name="Brandao M."/>
            <person name="Lumley L."/>
            <person name="Duan J."/>
            <person name="Quan G."/>
            <person name="Lucarotti C.J."/>
            <person name="Roe A.D."/>
            <person name="Sperling F.A.H."/>
            <person name="Levesque R.C."/>
            <person name="Cusson M."/>
        </authorList>
    </citation>
    <scope>NUCLEOTIDE SEQUENCE [LARGE SCALE GENOMIC DNA]</scope>
    <source>
        <strain evidence="1">Glfc:IPQL:Cfum</strain>
    </source>
</reference>